<keyword evidence="1" id="KW-0812">Transmembrane</keyword>
<proteinExistence type="predicted"/>
<accession>B2TGU7</accession>
<gene>
    <name evidence="2" type="ordered locus">Bphyt_7378</name>
</gene>
<dbReference type="KEGG" id="bpy:Bphyt_7378"/>
<keyword evidence="2" id="KW-0614">Plasmid</keyword>
<keyword evidence="1" id="KW-1133">Transmembrane helix</keyword>
<feature type="transmembrane region" description="Helical" evidence="1">
    <location>
        <begin position="75"/>
        <end position="95"/>
    </location>
</feature>
<dbReference type="EMBL" id="CP001054">
    <property type="protein sequence ID" value="ACD21663.1"/>
    <property type="molecule type" value="Genomic_DNA"/>
</dbReference>
<evidence type="ECO:0000313" key="2">
    <source>
        <dbReference type="EMBL" id="ACD21663.1"/>
    </source>
</evidence>
<reference evidence="2 3" key="1">
    <citation type="journal article" date="2011" name="J. Bacteriol.">
        <title>Complete genome sequence of the plant growth-promoting endophyte Burkholderia phytofirmans strain PsJN.</title>
        <authorList>
            <person name="Weilharter A."/>
            <person name="Mitter B."/>
            <person name="Shin M.V."/>
            <person name="Chain P.S."/>
            <person name="Nowak J."/>
            <person name="Sessitsch A."/>
        </authorList>
    </citation>
    <scope>NUCLEOTIDE SEQUENCE [LARGE SCALE GENOMIC DNA]</scope>
    <source>
        <strain evidence="3">DSM 17436 / LMG 22146 / PsJN</strain>
        <plasmid evidence="2 3">pBPHYT01</plasmid>
    </source>
</reference>
<geneLocation type="plasmid" evidence="2 3">
    <name>pBPHYT01</name>
</geneLocation>
<dbReference type="AlphaFoldDB" id="B2TGU7"/>
<name>B2TGU7_PARPJ</name>
<dbReference type="RefSeq" id="WP_012431032.1">
    <property type="nucleotide sequence ID" value="NC_010679.1"/>
</dbReference>
<evidence type="ECO:0000256" key="1">
    <source>
        <dbReference type="SAM" id="Phobius"/>
    </source>
</evidence>
<organism evidence="2 3">
    <name type="scientific">Paraburkholderia phytofirmans (strain DSM 17436 / LMG 22146 / PsJN)</name>
    <name type="common">Burkholderia phytofirmans</name>
    <dbReference type="NCBI Taxonomy" id="398527"/>
    <lineage>
        <taxon>Bacteria</taxon>
        <taxon>Pseudomonadati</taxon>
        <taxon>Pseudomonadota</taxon>
        <taxon>Betaproteobacteria</taxon>
        <taxon>Burkholderiales</taxon>
        <taxon>Burkholderiaceae</taxon>
        <taxon>Paraburkholderia</taxon>
    </lineage>
</organism>
<feature type="transmembrane region" description="Helical" evidence="1">
    <location>
        <begin position="9"/>
        <end position="30"/>
    </location>
</feature>
<protein>
    <recommendedName>
        <fullName evidence="4">Transmembrane protein</fullName>
    </recommendedName>
</protein>
<dbReference type="Proteomes" id="UP000001739">
    <property type="component" value="Plasmid pBPHYT01"/>
</dbReference>
<evidence type="ECO:0000313" key="3">
    <source>
        <dbReference type="Proteomes" id="UP000001739"/>
    </source>
</evidence>
<keyword evidence="1" id="KW-0472">Membrane</keyword>
<sequence length="167" mass="18891" precursor="true">MKKSVVRSYVATAVSLLSLAVALYSMWLVVPFVEGEARSPIWMTWNHFAPTDMRVTGSFSSVSTQSFFWPLWQSVMYYVYGIVGFLAQAGLISIAGRACARTLEVGFPEFMREEREAYEREREQAAIEATRERRRERRLARLRAADRSDCNGVGIGVAIGLLVAWLL</sequence>
<dbReference type="HOGENOM" id="CLU_1591499_0_0_4"/>
<evidence type="ECO:0008006" key="4">
    <source>
        <dbReference type="Google" id="ProtNLM"/>
    </source>
</evidence>